<feature type="coiled-coil region" evidence="1">
    <location>
        <begin position="2205"/>
        <end position="2239"/>
    </location>
</feature>
<feature type="region of interest" description="Disordered" evidence="2">
    <location>
        <begin position="656"/>
        <end position="683"/>
    </location>
</feature>
<feature type="region of interest" description="Disordered" evidence="2">
    <location>
        <begin position="1312"/>
        <end position="1336"/>
    </location>
</feature>
<feature type="region of interest" description="Disordered" evidence="2">
    <location>
        <begin position="926"/>
        <end position="948"/>
    </location>
</feature>
<feature type="region of interest" description="Disordered" evidence="2">
    <location>
        <begin position="1071"/>
        <end position="1100"/>
    </location>
</feature>
<feature type="region of interest" description="Disordered" evidence="2">
    <location>
        <begin position="4450"/>
        <end position="4476"/>
    </location>
</feature>
<feature type="region of interest" description="Disordered" evidence="2">
    <location>
        <begin position="3727"/>
        <end position="3753"/>
    </location>
</feature>
<keyword evidence="4" id="KW-1185">Reference proteome</keyword>
<feature type="compositionally biased region" description="Polar residues" evidence="2">
    <location>
        <begin position="1180"/>
        <end position="1193"/>
    </location>
</feature>
<feature type="coiled-coil region" evidence="1">
    <location>
        <begin position="757"/>
        <end position="784"/>
    </location>
</feature>
<feature type="coiled-coil region" evidence="1">
    <location>
        <begin position="4636"/>
        <end position="4663"/>
    </location>
</feature>
<evidence type="ECO:0000256" key="2">
    <source>
        <dbReference type="SAM" id="MobiDB-lite"/>
    </source>
</evidence>
<dbReference type="PANTHER" id="PTHR23159">
    <property type="entry name" value="CENTROSOMAL PROTEIN 2"/>
    <property type="match status" value="1"/>
</dbReference>
<feature type="compositionally biased region" description="Low complexity" evidence="2">
    <location>
        <begin position="674"/>
        <end position="683"/>
    </location>
</feature>
<feature type="compositionally biased region" description="Polar residues" evidence="2">
    <location>
        <begin position="2106"/>
        <end position="2119"/>
    </location>
</feature>
<feature type="coiled-coil region" evidence="1">
    <location>
        <begin position="2828"/>
        <end position="2869"/>
    </location>
</feature>
<sequence>MNPIHDVSSIDGDTSIQHRSMMSVLGGGGSGSASAAQQQQQHQDLDAISIRGDLWFIADGNKPNKANAAGRGTKQHIVIENGRLEIFSSSSDQARMVKGFTMRNIRRTSWFVHDTSSSSSSTADSKSASQQSSLPSVQSGGALQRGRGKAVIASAVGRTQSAGSKQLQQSIAAPSKYFYMIVEAAVDALHVPHHHSAGPSTVGGPRNDRLVFCTDHQQDFQLWMQFFDQLGPGITLEDYYDGRSVSVMSAADSLQSRSATPPPPGGAAATFDENSNSNEKYAASHHFKNEVEKLSSFAAEWKMKAMDLFHSVQSTIAEWSDNNNNHHHHNTAGGSTAASSHRLSVGELNDDWHTHSTNLVNQLRRSLLSLDDAPPPLSLQDTRAFRSGSVQSNQHHHALVAPPAAAAPSSLFDTEGALEHKIRHLQKLVHHYIRTETSACDVINDFERRNRALMGAPLSGDTPSKLRAVYSHLSRKLSAAWVTISSQPRSTSSGGASVSPFVSRSHSAETNTTAQHRIAAKGAAMLFNSEDSFALVPPTPESYAAAANALSISVEELINLVLFVRAQVTKAEEAGHIIVSRDAHPLPQQLDVIMQQLSSVDAATVRVETERVLATRTEYLLSEIARLRSILDEKERRLAETQVRASRLEEFVATTTNATSPHRGGSRFGGGHGSSSSPVRGGVVNPVDALANASLRDTERTIGELLKTLEHHGVQLPNGHSNAVKLRFAFENLLFNTTPLIHQLISPEEAHGLKQLIDHKSHTIHRLERQLQDAQAIQDQIHRQHQKEMNAAAAAAHHYPDGRGMDKPSVTLHAITSVGDGTIAAAAAVDPAAAAAAARKVADLALMLRQREEQIDIMKQELQSVKDIEAIGTANKAELDHWKGRCAKLERDAALAHISADAVLSAATPAATTHLADSLPSPVLSVASSQAAQHHRSIPTSSHQQPNPSEERFVQLLTMKNRQIASLQTHITTLLAAQPIPSDAAAINNPLPAVISSLLQLPPPSSDVAPRSSSIGSLVAHNAYQDTEQAALGLLEEAEADFGILLPEGSTAARLRYVFDVLNRQLSEATLEHDGGAVSESTQRSNQPMHLNDEEHSSASVHADALAQSVMQLSEAMGEPIQLPPRAPSEGSASPLLHQQAVTKALGVVVQRATEFIKSGAFEEDDEDSPNDSARRGLASSPSGLQAEDTITSTGGGSDRAPLAATSDAPRRASLGTPRRIAAKAKPPSATSSSSPLQAPLSVTKVLDSTKLALELDTTAQQLRGLVQKHTSHESQHAASLVSHTASIHESIHDLDALIKRLEKTAHDERHKVQALKSTATQQQQQHQDEISQLRAQLQQQRQQQLSSAAASPIQKSVQLEPLAAAGVDQRELSALENSAIDAITDMLANENLLADPAADEAAPPQQLRDGVLRLLKQSDDLKEELRRAHVAENDLRRDLVVARCEISRQALLVTEAESQRDEHISKLRASQRLLSRFVDDIAEEVASQKKSLASQFVEFHRFVAFMHHEGIRDVLAGALASSRRSMAATQSLDGRVAELEQHIATVSKELQQSQTTARDLRATIEEERSASEELRSKNAALTAELREVAQDTDTQLAELERKLETHIELEAQLRKENVRLDAQIDNLTESLRDQEEATDRTVESTRKAQQSTQSIVDELTQELLNARQQRDRDVAAVKTASEIARRQWEQETEALRTRIDAMHDAATEGREDMTVLCLLGDPHEIPGTETSSASVGGGLDAYEAFKDDEKGGLMSSSMKLGASYGAATTTSLGSSTSTSHSFVKRRGSVAPVAAAASSPTVSSSDAPNNDEEQQLAAKSEDVLGIVQQLAGVKGGRDQRLTTSLARLKAFTNWCYDRLVPFAFGSNTQCQTVLDSIVWAVEGHMRLLRHSAPLLGAQLEMQHQQEKSTSSSATTSVNMTISEKVAWRMRELSEEHDALRSALQSAAEVAATVSLSSPSTTVASPASLTNRRKSTVTFGPTSTSSSSNTIASVKDNIATLTTTVSGVSRLLLSLDVPSLVDLELLVMKGIRSHNQHEQLLHTIRNIPAVVSSSLLGSDEDIVDPLRTVTAENASEVLVSAMQHVGGMLKEVEQSLALLRPQDDDPTTASSSPNSRATHNVSKHMALPIMSPDALRLSLAAIPHLQSELEQSRRDLRIALGSMADHHAAQLEDNEKGRVLLQGTVEDLRQRLQTEIDDRTAADSECRRQRNDIEILEGEIHQSNQQYEANSLRIQELELQLRRLDFDTVESLKVLGAMQGASVDGAELQRPSMISVATSAAERIRELEAVIQEAGWAIRPTVTAVPHQRSGSLSSSMNHGMVTTAASMYGAPRRSFLAGASAGGGSSPHQNSPPQDRYVFPTESALTTPPALARQMTPQRSASTVRASLLSPLVTVVSDDDDFTPDAHNSPSPSHAGGVVSSILSSSVLQAGSHNPAAQSLVQLCRTTAAENQQLRADRDLVSREWATLRTAVEDIAFHLRVQCDELRTTDNALFLAAATPKVVTAAQDTRNVCDAALQDAKHTTATLNSTSSKLAQSEDALRQQQDELAQAQNAAAEAERESQNRIRDLKKELEDSRRAIDELQDALNVLRNETSIDIASLQQKCVENQIARQALSDELGRVSESTTETSDILQASVRELTAQRDALQRKSDVLAREQQEALAFPSVVQQSIRSVVQLGQNFDQVTTLSDRSFVESAETSSRRQIELRWQQEQHSLVVQHALDSLRSVAMIVSIVGAPSTDSVADVVRALHQNEATLRHLCGDTSVGRKESVTRSDCITAIRQVLPLLHSSSSASHLQQQQHMLDESTNPPVASAPTTSIVQLLVDGCQQLSHEHESARNDLVNATAEVKSLKDELRRLRAGADDAEEQQTHTQYELTFVQLQNSEQHQRRQLEMRFIDAHLSTISTFASVAVHQAAAASSLLPQPCAVDQIVASVEALLHSEGSARALLGSANSIAANPRLKADTSTRIELLSAMNEAVVTLSEGRHANSSLMIPIDESVPISEILLEFAVIMRDDGEETHEALIATTRALEKTQAELRDAENRSASTGVNFDEAAFAHAAAILALEELHGRRVLEQRHFESLPIREHLILAANASVMACSVSGEPTLSVGGLPSFVQDTVANAAGYLSLVGDPTAARRDLSTRSSLIAAAREAIQLLQGTDSELDVCSALVVATRTAAYELRDAQGHLQVLVPEAHKAQEDVKYLTASLKSVQSNYDNHGQLWDQSALSLQETVERQSIEGRYWESLDLAPMRLAATIGWQAASFVGAPLHETPQELRQLVASEMRLRALAGDMQLTRDTPTEVTRSSCIAAIMQAIHVLGADVKGDLLSSLLSACASAARTVDDAHAAIPALTSELRKLKEDHRALQQQHAALQEDSTYVKTRRDQLLLQHHELQGRRHLELQAQGNAWETLVPVATMAMSHALEATSVFGDRAPVTSLLAQSVHSLARERAYLATLAGDTTVLPTDGSRSELIEAIVECLGVLEYDIPRQHLASTLISACRSSHRQTEGDAIALQTITSELKRTQEELSVYAVQTLSAKEHSHSTSSIVLLKQLCIDELTERLQVQMQWAHEAPQPHMRELVEAHHAATLSASALGVSLPGLVREVHRIADEHVIFSGMVGELDVGAHMGSRSELAQTVLRAIDILRTAVGVSSSSRTHRKHASPSREDGAALISIAHDIADALALSRARARAAEGHLVLIAEDAQVLVDGIAQSCMTLREDKRKQQQQLGESTYATPPRPAAKRGNISETPYSALRALVGGDEDYLYASPPPAQDIALNQSFGSAGALDRSVEGGGGVVDETRVAHLHRRLHHAGEDLDRAARDASTRANGLSAILQSACEVLRRSRGGGSAAHQQQHTSEAFDVLELANLCKQITEELDAVRDDHVCVSCDFAEAKGKAAGYLGALSAAVTQIRETLLSIGALDAEEETRFSSHSLLDNQQQMDHPSIVAKLVDDAVKFCCKNLKAYHEEILSVKSIVGTAMILHSQNQQPPPVAVHHDDAAVRHVEALVRSFDVAVKLLEQEKRSTSDLRERLHDADVAAEANRELLEGQADSLNSDLIRKMEEVQVLLRRLEASNHRVSQLEGCVVEIAHACRLSTTLAPPLLRHTNDTDNNDDATTTDESIMSHTDDDALNLSAGGDAVECARRAADAASSALRSNDVLLSEQRSLKHQLAHSAERCAHAEREVALMHERLDQSSAQFTALQQEDALRARELRTMSDNLSQAKEDTRRMERDLLEQQEHRVADMQRRLDDLHHSSAAAQAQLSAAVKGHEEEITALKEEISSLQRHVEDLQQSGNGQNAQLRRVFARMRTDSVDGCLQFVDDLALKYQLVDLQLEEATRRQRTILSASVTVPSPFLSSLISTLSSTSRAATLLHARDHTEVSLKIQSLMDSNDELLQLAGDTTVGRSSSTLSPSTSSVISRSEAIIAILHALTLLHDDSAAAGGDDVESSSPRMSPSRSGRRGSFTVDVNSITSSGSAMKSITEQLINSATTNVESLARARRATIQGRSETLDVADRLSSTVNVIVASLSSLRRAVSPVNSNGAATSIPAAGGSVVQLVASLDVAVRDACDHIEQMRDTLSSAAASLACLRLAGGETGMNTASRRRSSPPRVSITGLSDVTSVAPAVRSCVDELLALRQQKRDLELKLERTNADRGA</sequence>
<feature type="coiled-coil region" evidence="1">
    <location>
        <begin position="841"/>
        <end position="868"/>
    </location>
</feature>
<feature type="compositionally biased region" description="Low complexity" evidence="2">
    <location>
        <begin position="4458"/>
        <end position="4473"/>
    </location>
</feature>
<feature type="compositionally biased region" description="Low complexity" evidence="2">
    <location>
        <begin position="1794"/>
        <end position="1808"/>
    </location>
</feature>
<keyword evidence="1" id="KW-0175">Coiled coil</keyword>
<feature type="region of interest" description="Disordered" evidence="2">
    <location>
        <begin position="2526"/>
        <end position="2563"/>
    </location>
</feature>
<accession>A0A0S4KLR6</accession>
<feature type="compositionally biased region" description="Low complexity" evidence="2">
    <location>
        <begin position="1224"/>
        <end position="1238"/>
    </location>
</feature>
<feature type="region of interest" description="Disordered" evidence="2">
    <location>
        <begin position="112"/>
        <end position="145"/>
    </location>
</feature>
<protein>
    <submittedName>
        <fullName evidence="3">Uncharacterized protein</fullName>
    </submittedName>
</protein>
<feature type="region of interest" description="Disordered" evidence="2">
    <location>
        <begin position="1794"/>
        <end position="1817"/>
    </location>
</feature>
<evidence type="ECO:0000256" key="1">
    <source>
        <dbReference type="SAM" id="Coils"/>
    </source>
</evidence>
<feature type="compositionally biased region" description="Polar residues" evidence="2">
    <location>
        <begin position="3731"/>
        <end position="3740"/>
    </location>
</feature>
<organism evidence="3 4">
    <name type="scientific">Bodo saltans</name>
    <name type="common">Flagellated protozoan</name>
    <dbReference type="NCBI Taxonomy" id="75058"/>
    <lineage>
        <taxon>Eukaryota</taxon>
        <taxon>Discoba</taxon>
        <taxon>Euglenozoa</taxon>
        <taxon>Kinetoplastea</taxon>
        <taxon>Metakinetoplastina</taxon>
        <taxon>Eubodonida</taxon>
        <taxon>Bodonidae</taxon>
        <taxon>Bodo</taxon>
    </lineage>
</organism>
<feature type="compositionally biased region" description="Polar residues" evidence="2">
    <location>
        <begin position="1079"/>
        <end position="1089"/>
    </location>
</feature>
<feature type="region of interest" description="Disordered" evidence="2">
    <location>
        <begin position="2100"/>
        <end position="2120"/>
    </location>
</feature>
<feature type="compositionally biased region" description="Low complexity" evidence="2">
    <location>
        <begin position="2546"/>
        <end position="2556"/>
    </location>
</feature>
<evidence type="ECO:0000313" key="4">
    <source>
        <dbReference type="Proteomes" id="UP000051952"/>
    </source>
</evidence>
<feature type="coiled-coil region" evidence="1">
    <location>
        <begin position="2630"/>
        <end position="2657"/>
    </location>
</feature>
<dbReference type="Proteomes" id="UP000051952">
    <property type="component" value="Unassembled WGS sequence"/>
</dbReference>
<feature type="coiled-coil region" evidence="1">
    <location>
        <begin position="3345"/>
        <end position="3379"/>
    </location>
</feature>
<proteinExistence type="predicted"/>
<feature type="region of interest" description="Disordered" evidence="2">
    <location>
        <begin position="253"/>
        <end position="273"/>
    </location>
</feature>
<dbReference type="PANTHER" id="PTHR23159:SF31">
    <property type="entry name" value="CENTROSOME-ASSOCIATED PROTEIN CEP250 ISOFORM X1"/>
    <property type="match status" value="1"/>
</dbReference>
<feature type="coiled-coil region" evidence="1">
    <location>
        <begin position="4221"/>
        <end position="4302"/>
    </location>
</feature>
<feature type="compositionally biased region" description="Polar residues" evidence="2">
    <location>
        <begin position="938"/>
        <end position="948"/>
    </location>
</feature>
<feature type="region of interest" description="Disordered" evidence="2">
    <location>
        <begin position="4113"/>
        <end position="4136"/>
    </location>
</feature>
<feature type="compositionally biased region" description="Low complexity" evidence="2">
    <location>
        <begin position="32"/>
        <end position="41"/>
    </location>
</feature>
<gene>
    <name evidence="3" type="ORF">BSAL_49625</name>
</gene>
<dbReference type="VEuPathDB" id="TriTrypDB:BSAL_49625"/>
<feature type="compositionally biased region" description="Low complexity" evidence="2">
    <location>
        <begin position="116"/>
        <end position="139"/>
    </location>
</feature>
<feature type="region of interest" description="Disordered" evidence="2">
    <location>
        <begin position="21"/>
        <end position="44"/>
    </location>
</feature>
<feature type="compositionally biased region" description="Basic and acidic residues" evidence="2">
    <location>
        <begin position="1633"/>
        <end position="1647"/>
    </location>
</feature>
<dbReference type="OMA" id="CQEGQTL"/>
<feature type="region of interest" description="Disordered" evidence="2">
    <location>
        <begin position="1633"/>
        <end position="1654"/>
    </location>
</feature>
<evidence type="ECO:0000313" key="3">
    <source>
        <dbReference type="EMBL" id="CUI10908.1"/>
    </source>
</evidence>
<name>A0A0S4KLR6_BODSA</name>
<feature type="coiled-coil region" evidence="1">
    <location>
        <begin position="624"/>
        <end position="651"/>
    </location>
</feature>
<dbReference type="EMBL" id="CYKH01000021">
    <property type="protein sequence ID" value="CUI10908.1"/>
    <property type="molecule type" value="Genomic_DNA"/>
</dbReference>
<reference evidence="4" key="1">
    <citation type="submission" date="2015-09" db="EMBL/GenBank/DDBJ databases">
        <authorList>
            <consortium name="Pathogen Informatics"/>
        </authorList>
    </citation>
    <scope>NUCLEOTIDE SEQUENCE [LARGE SCALE GENOMIC DNA]</scope>
    <source>
        <strain evidence="4">Lake Konstanz</strain>
    </source>
</reference>
<feature type="region of interest" description="Disordered" evidence="2">
    <location>
        <begin position="1160"/>
        <end position="1238"/>
    </location>
</feature>
<feature type="region of interest" description="Disordered" evidence="2">
    <location>
        <begin position="2338"/>
        <end position="2360"/>
    </location>
</feature>
<feature type="region of interest" description="Disordered" evidence="2">
    <location>
        <begin position="487"/>
        <end position="513"/>
    </location>
</feature>
<dbReference type="OrthoDB" id="268061at2759"/>
<feature type="compositionally biased region" description="Polar residues" evidence="2">
    <location>
        <begin position="2526"/>
        <end position="2535"/>
    </location>
</feature>